<feature type="compositionally biased region" description="Polar residues" evidence="1">
    <location>
        <begin position="35"/>
        <end position="45"/>
    </location>
</feature>
<keyword evidence="3" id="KW-1185">Reference proteome</keyword>
<feature type="compositionally biased region" description="Low complexity" evidence="1">
    <location>
        <begin position="132"/>
        <end position="145"/>
    </location>
</feature>
<name>A0A9P0P5A5_ACAOB</name>
<evidence type="ECO:0000313" key="3">
    <source>
        <dbReference type="Proteomes" id="UP001152888"/>
    </source>
</evidence>
<feature type="compositionally biased region" description="Polar residues" evidence="1">
    <location>
        <begin position="93"/>
        <end position="107"/>
    </location>
</feature>
<dbReference type="Proteomes" id="UP001152888">
    <property type="component" value="Unassembled WGS sequence"/>
</dbReference>
<proteinExistence type="predicted"/>
<feature type="compositionally biased region" description="Basic and acidic residues" evidence="1">
    <location>
        <begin position="154"/>
        <end position="175"/>
    </location>
</feature>
<feature type="region of interest" description="Disordered" evidence="1">
    <location>
        <begin position="125"/>
        <end position="256"/>
    </location>
</feature>
<gene>
    <name evidence="2" type="ORF">ACAOBT_LOCUS8339</name>
</gene>
<accession>A0A9P0P5A5</accession>
<organism evidence="2 3">
    <name type="scientific">Acanthoscelides obtectus</name>
    <name type="common">Bean weevil</name>
    <name type="synonym">Bruchus obtectus</name>
    <dbReference type="NCBI Taxonomy" id="200917"/>
    <lineage>
        <taxon>Eukaryota</taxon>
        <taxon>Metazoa</taxon>
        <taxon>Ecdysozoa</taxon>
        <taxon>Arthropoda</taxon>
        <taxon>Hexapoda</taxon>
        <taxon>Insecta</taxon>
        <taxon>Pterygota</taxon>
        <taxon>Neoptera</taxon>
        <taxon>Endopterygota</taxon>
        <taxon>Coleoptera</taxon>
        <taxon>Polyphaga</taxon>
        <taxon>Cucujiformia</taxon>
        <taxon>Chrysomeloidea</taxon>
        <taxon>Chrysomelidae</taxon>
        <taxon>Bruchinae</taxon>
        <taxon>Bruchini</taxon>
        <taxon>Acanthoscelides</taxon>
    </lineage>
</organism>
<evidence type="ECO:0000313" key="2">
    <source>
        <dbReference type="EMBL" id="CAH1969300.1"/>
    </source>
</evidence>
<feature type="compositionally biased region" description="Polar residues" evidence="1">
    <location>
        <begin position="180"/>
        <end position="200"/>
    </location>
</feature>
<comment type="caution">
    <text evidence="2">The sequence shown here is derived from an EMBL/GenBank/DDBJ whole genome shotgun (WGS) entry which is preliminary data.</text>
</comment>
<feature type="compositionally biased region" description="Low complexity" evidence="1">
    <location>
        <begin position="201"/>
        <end position="223"/>
    </location>
</feature>
<dbReference type="AlphaFoldDB" id="A0A9P0P5A5"/>
<feature type="compositionally biased region" description="Polar residues" evidence="1">
    <location>
        <begin position="239"/>
        <end position="256"/>
    </location>
</feature>
<feature type="region of interest" description="Disordered" evidence="1">
    <location>
        <begin position="33"/>
        <end position="107"/>
    </location>
</feature>
<reference evidence="2" key="1">
    <citation type="submission" date="2022-03" db="EMBL/GenBank/DDBJ databases">
        <authorList>
            <person name="Sayadi A."/>
        </authorList>
    </citation>
    <scope>NUCLEOTIDE SEQUENCE</scope>
</reference>
<sequence length="345" mass="38209">MRCTRSRTNSSSGIGETDFVLLQSSPVGHMHWQPVSISVAGNSESLSDHSSRCSSQQPSPIPERKTSTSSTQSLPKPAEKPSKRHVVIRTDYTETNPRVSLSTTNTTVMYEQKVSNKTPLLHEYKHTASQTKSRPSSLPLKPSLRNRSKSIDNSQKDEKKEKKSFESLHRLKEKLLYSSPDLNETSDNESTPLVSEVSTPSKSGQSSEAKTSSSKSFPLSPESQRSLSPEKPLTKFTRSEMNLTETTELSPTGAFSDSQIFLDNQDTYGANDYPLTPDYYHERKRTLSDGTSTSVSAYLVSLDHSHSNHSIHSCSQSSGHLSRQNALDSEENLTDVYCEPGSKKD</sequence>
<evidence type="ECO:0000256" key="1">
    <source>
        <dbReference type="SAM" id="MobiDB-lite"/>
    </source>
</evidence>
<protein>
    <submittedName>
        <fullName evidence="2">Uncharacterized protein</fullName>
    </submittedName>
</protein>
<dbReference type="OrthoDB" id="6084525at2759"/>
<feature type="region of interest" description="Disordered" evidence="1">
    <location>
        <begin position="307"/>
        <end position="345"/>
    </location>
</feature>
<dbReference type="EMBL" id="CAKOFQ010006763">
    <property type="protein sequence ID" value="CAH1969300.1"/>
    <property type="molecule type" value="Genomic_DNA"/>
</dbReference>
<feature type="compositionally biased region" description="Low complexity" evidence="1">
    <location>
        <begin position="308"/>
        <end position="322"/>
    </location>
</feature>